<sequence length="346" mass="37273">MGNSGSRGRRGQQYSDKKGKRKSHGRKASGAGLGKSPHADAVGGLAPVERSRLLCGSDDCNVVLYDLAGKNIVQRWEGHTRPVTKVCAAPGGEAFFSASRDLSLKMWREGAADEVGSFRGHELTVSAVAVSKDGSTLVSGSRDYSVRVWDVETTKLRTFSKISRNIVTGVCFLSSQPLFVQTSEDLRLRVWDSRAMQTAAVTEHCFVHLPLSCDVSPDENYFLITCNGFEGTGCEVMMWDRRAGKMLHSLEGHIEAVTSGCFLPSLQQSTFPAFAAATASKDGEVKVWDMNAGKEVESLSCGENLLSLAATRGDQGDFIAAGATSGSIYSFNLRTLEPYLQLKGAP</sequence>
<evidence type="ECO:0000256" key="1">
    <source>
        <dbReference type="ARBA" id="ARBA00022574"/>
    </source>
</evidence>
<gene>
    <name evidence="5" type="ORF">PBIL07802_LOCUS272</name>
</gene>
<dbReference type="AlphaFoldDB" id="A0A7S3CV43"/>
<dbReference type="PROSITE" id="PS50294">
    <property type="entry name" value="WD_REPEATS_REGION"/>
    <property type="match status" value="2"/>
</dbReference>
<evidence type="ECO:0000313" key="5">
    <source>
        <dbReference type="EMBL" id="CAE0238131.1"/>
    </source>
</evidence>
<organism evidence="5">
    <name type="scientific">Palpitomonas bilix</name>
    <dbReference type="NCBI Taxonomy" id="652834"/>
    <lineage>
        <taxon>Eukaryota</taxon>
        <taxon>Eukaryota incertae sedis</taxon>
    </lineage>
</organism>
<evidence type="ECO:0000256" key="4">
    <source>
        <dbReference type="SAM" id="MobiDB-lite"/>
    </source>
</evidence>
<keyword evidence="2" id="KW-0677">Repeat</keyword>
<dbReference type="PANTHER" id="PTHR19869">
    <property type="entry name" value="SPERMATID WD-REPEAT PROTEIN"/>
    <property type="match status" value="1"/>
</dbReference>
<name>A0A7S3CV43_9EUKA</name>
<proteinExistence type="predicted"/>
<dbReference type="PROSITE" id="PS00678">
    <property type="entry name" value="WD_REPEATS_1"/>
    <property type="match status" value="2"/>
</dbReference>
<feature type="compositionally biased region" description="Basic residues" evidence="4">
    <location>
        <begin position="18"/>
        <end position="27"/>
    </location>
</feature>
<dbReference type="Gene3D" id="2.130.10.10">
    <property type="entry name" value="YVTN repeat-like/Quinoprotein amine dehydrogenase"/>
    <property type="match status" value="3"/>
</dbReference>
<accession>A0A7S3CV43</accession>
<dbReference type="InterPro" id="IPR020472">
    <property type="entry name" value="WD40_PAC1"/>
</dbReference>
<evidence type="ECO:0000256" key="3">
    <source>
        <dbReference type="PROSITE-ProRule" id="PRU00221"/>
    </source>
</evidence>
<dbReference type="PROSITE" id="PS50082">
    <property type="entry name" value="WD_REPEATS_2"/>
    <property type="match status" value="3"/>
</dbReference>
<dbReference type="InterPro" id="IPR019775">
    <property type="entry name" value="WD40_repeat_CS"/>
</dbReference>
<dbReference type="SUPFAM" id="SSF50978">
    <property type="entry name" value="WD40 repeat-like"/>
    <property type="match status" value="1"/>
</dbReference>
<dbReference type="SMART" id="SM00320">
    <property type="entry name" value="WD40"/>
    <property type="match status" value="7"/>
</dbReference>
<feature type="region of interest" description="Disordered" evidence="4">
    <location>
        <begin position="1"/>
        <end position="41"/>
    </location>
</feature>
<protein>
    <recommendedName>
        <fullName evidence="6">Guanine nucleotide-binding protein subunit beta-like protein</fullName>
    </recommendedName>
</protein>
<feature type="repeat" description="WD" evidence="3">
    <location>
        <begin position="277"/>
        <end position="298"/>
    </location>
</feature>
<dbReference type="InterPro" id="IPR001680">
    <property type="entry name" value="WD40_rpt"/>
</dbReference>
<keyword evidence="1 3" id="KW-0853">WD repeat</keyword>
<feature type="repeat" description="WD" evidence="3">
    <location>
        <begin position="118"/>
        <end position="159"/>
    </location>
</feature>
<evidence type="ECO:0008006" key="6">
    <source>
        <dbReference type="Google" id="ProtNLM"/>
    </source>
</evidence>
<dbReference type="PANTHER" id="PTHR19869:SF1">
    <property type="entry name" value="WD REPEAT-CONTAINING PROTEIN 31"/>
    <property type="match status" value="1"/>
</dbReference>
<reference evidence="5" key="1">
    <citation type="submission" date="2021-01" db="EMBL/GenBank/DDBJ databases">
        <authorList>
            <person name="Corre E."/>
            <person name="Pelletier E."/>
            <person name="Niang G."/>
            <person name="Scheremetjew M."/>
            <person name="Finn R."/>
            <person name="Kale V."/>
            <person name="Holt S."/>
            <person name="Cochrane G."/>
            <person name="Meng A."/>
            <person name="Brown T."/>
            <person name="Cohen L."/>
        </authorList>
    </citation>
    <scope>NUCLEOTIDE SEQUENCE</scope>
    <source>
        <strain evidence="5">NIES-2562</strain>
    </source>
</reference>
<feature type="repeat" description="WD" evidence="3">
    <location>
        <begin position="76"/>
        <end position="107"/>
    </location>
</feature>
<dbReference type="InterPro" id="IPR040066">
    <property type="entry name" value="WDR31"/>
</dbReference>
<dbReference type="InterPro" id="IPR036322">
    <property type="entry name" value="WD40_repeat_dom_sf"/>
</dbReference>
<dbReference type="Pfam" id="PF00400">
    <property type="entry name" value="WD40"/>
    <property type="match status" value="4"/>
</dbReference>
<dbReference type="PRINTS" id="PR00320">
    <property type="entry name" value="GPROTEINBRPT"/>
</dbReference>
<dbReference type="EMBL" id="HBIB01000435">
    <property type="protein sequence ID" value="CAE0238131.1"/>
    <property type="molecule type" value="Transcribed_RNA"/>
</dbReference>
<evidence type="ECO:0000256" key="2">
    <source>
        <dbReference type="ARBA" id="ARBA00022737"/>
    </source>
</evidence>
<dbReference type="InterPro" id="IPR015943">
    <property type="entry name" value="WD40/YVTN_repeat-like_dom_sf"/>
</dbReference>